<feature type="transmembrane region" description="Helical" evidence="1">
    <location>
        <begin position="141"/>
        <end position="159"/>
    </location>
</feature>
<evidence type="ECO:0000313" key="3">
    <source>
        <dbReference type="EMBL" id="CAB4639496.1"/>
    </source>
</evidence>
<feature type="transmembrane region" description="Helical" evidence="1">
    <location>
        <begin position="179"/>
        <end position="197"/>
    </location>
</feature>
<dbReference type="AlphaFoldDB" id="A0A6J6JR87"/>
<dbReference type="PROSITE" id="PS50850">
    <property type="entry name" value="MFS"/>
    <property type="match status" value="1"/>
</dbReference>
<dbReference type="Pfam" id="PF07690">
    <property type="entry name" value="MFS_1"/>
    <property type="match status" value="1"/>
</dbReference>
<protein>
    <submittedName>
        <fullName evidence="3">Unannotated protein</fullName>
    </submittedName>
</protein>
<dbReference type="InterPro" id="IPR036259">
    <property type="entry name" value="MFS_trans_sf"/>
</dbReference>
<feature type="transmembrane region" description="Helical" evidence="1">
    <location>
        <begin position="298"/>
        <end position="318"/>
    </location>
</feature>
<dbReference type="Gene3D" id="1.20.1250.20">
    <property type="entry name" value="MFS general substrate transporter like domains"/>
    <property type="match status" value="2"/>
</dbReference>
<evidence type="ECO:0000256" key="1">
    <source>
        <dbReference type="SAM" id="Phobius"/>
    </source>
</evidence>
<dbReference type="SUPFAM" id="SSF103473">
    <property type="entry name" value="MFS general substrate transporter"/>
    <property type="match status" value="1"/>
</dbReference>
<dbReference type="GO" id="GO:0022857">
    <property type="term" value="F:transmembrane transporter activity"/>
    <property type="evidence" value="ECO:0007669"/>
    <property type="project" value="InterPro"/>
</dbReference>
<feature type="transmembrane region" description="Helical" evidence="1">
    <location>
        <begin position="50"/>
        <end position="68"/>
    </location>
</feature>
<feature type="transmembrane region" description="Helical" evidence="1">
    <location>
        <begin position="364"/>
        <end position="380"/>
    </location>
</feature>
<accession>A0A6J6JR87</accession>
<keyword evidence="1" id="KW-0472">Membrane</keyword>
<evidence type="ECO:0000259" key="2">
    <source>
        <dbReference type="PROSITE" id="PS50850"/>
    </source>
</evidence>
<keyword evidence="1" id="KW-0812">Transmembrane</keyword>
<feature type="transmembrane region" description="Helical" evidence="1">
    <location>
        <begin position="386"/>
        <end position="405"/>
    </location>
</feature>
<keyword evidence="1" id="KW-1133">Transmembrane helix</keyword>
<proteinExistence type="predicted"/>
<gene>
    <name evidence="3" type="ORF">UFOPK2162_00302</name>
</gene>
<dbReference type="EMBL" id="CAEZVZ010000026">
    <property type="protein sequence ID" value="CAB4639496.1"/>
    <property type="molecule type" value="Genomic_DNA"/>
</dbReference>
<dbReference type="InterPro" id="IPR011701">
    <property type="entry name" value="MFS"/>
</dbReference>
<feature type="transmembrane region" description="Helical" evidence="1">
    <location>
        <begin position="80"/>
        <end position="99"/>
    </location>
</feature>
<feature type="transmembrane region" description="Helical" evidence="1">
    <location>
        <begin position="265"/>
        <end position="286"/>
    </location>
</feature>
<feature type="transmembrane region" description="Helical" evidence="1">
    <location>
        <begin position="105"/>
        <end position="129"/>
    </location>
</feature>
<feature type="transmembrane region" description="Helical" evidence="1">
    <location>
        <begin position="232"/>
        <end position="253"/>
    </location>
</feature>
<dbReference type="PANTHER" id="PTHR23534:SF1">
    <property type="entry name" value="MAJOR FACILITATOR SUPERFAMILY PROTEIN"/>
    <property type="match status" value="1"/>
</dbReference>
<reference evidence="3" key="1">
    <citation type="submission" date="2020-05" db="EMBL/GenBank/DDBJ databases">
        <authorList>
            <person name="Chiriac C."/>
            <person name="Salcher M."/>
            <person name="Ghai R."/>
            <person name="Kavagutti S V."/>
        </authorList>
    </citation>
    <scope>NUCLEOTIDE SEQUENCE</scope>
</reference>
<feature type="transmembrane region" description="Helical" evidence="1">
    <location>
        <begin position="24"/>
        <end position="44"/>
    </location>
</feature>
<organism evidence="3">
    <name type="scientific">freshwater metagenome</name>
    <dbReference type="NCBI Taxonomy" id="449393"/>
    <lineage>
        <taxon>unclassified sequences</taxon>
        <taxon>metagenomes</taxon>
        <taxon>ecological metagenomes</taxon>
    </lineage>
</organism>
<dbReference type="InterPro" id="IPR020846">
    <property type="entry name" value="MFS_dom"/>
</dbReference>
<dbReference type="PANTHER" id="PTHR23534">
    <property type="entry name" value="MFS PERMEASE"/>
    <property type="match status" value="1"/>
</dbReference>
<sequence>MSQSPEGVDRHQARVVKTLITTQVLNGVGVAGTVAAGSLLVASITDSETLAGLAQTFSVLGAAAMALPLARLTNRGGRRLALSAGLITGLIGSLFAIFGGSTENIYFMLLGSFLVGAASASGYQARFAAIDLAAPDKRAKQLSLVVWGSTIGAVTGPNLMEPSGRIAENFGLPPLVGPYIVSAVTLGLAVIVIFLFLRPDPYLTAHKEAHAAGTDIKKSFKETFSHIKSQPAALFAISSIAIGHLVMVAVMVMTPVHMRHVDVTLQVIGLVISIHVLGMYAFSPVVGSLTDRLGAIRVIQLGVILLLVSTIISGTAAADNAIQLGIGLFFLGLGWSFTLIAGSTLLSESVADEMRPSSQGTSDLIMNLMGAAGGALAGVIIGFLNYGWLCYFASLPVIVLGIWSYRIKRPVA</sequence>
<feature type="transmembrane region" description="Helical" evidence="1">
    <location>
        <begin position="324"/>
        <end position="343"/>
    </location>
</feature>
<feature type="domain" description="Major facilitator superfamily (MFS) profile" evidence="2">
    <location>
        <begin position="15"/>
        <end position="411"/>
    </location>
</feature>
<name>A0A6J6JR87_9ZZZZ</name>